<dbReference type="InterPro" id="IPR029063">
    <property type="entry name" value="SAM-dependent_MTases_sf"/>
</dbReference>
<dbReference type="InterPro" id="IPR051052">
    <property type="entry name" value="Diverse_substrate_MTase"/>
</dbReference>
<dbReference type="RefSeq" id="WP_061985540.1">
    <property type="nucleotide sequence ID" value="NZ_FOPQ01000014.1"/>
</dbReference>
<evidence type="ECO:0000259" key="4">
    <source>
        <dbReference type="Pfam" id="PF08241"/>
    </source>
</evidence>
<dbReference type="OrthoDB" id="9797252at2"/>
<evidence type="ECO:0000256" key="3">
    <source>
        <dbReference type="ARBA" id="ARBA00022679"/>
    </source>
</evidence>
<name>A0A154MFT0_9PSEU</name>
<evidence type="ECO:0000256" key="1">
    <source>
        <dbReference type="ARBA" id="ARBA00008361"/>
    </source>
</evidence>
<dbReference type="Gene3D" id="3.40.50.150">
    <property type="entry name" value="Vaccinia Virus protein VP39"/>
    <property type="match status" value="1"/>
</dbReference>
<keyword evidence="3 5" id="KW-0808">Transferase</keyword>
<dbReference type="EMBL" id="LQCI01000023">
    <property type="protein sequence ID" value="KZB83351.1"/>
    <property type="molecule type" value="Genomic_DNA"/>
</dbReference>
<dbReference type="Pfam" id="PF08241">
    <property type="entry name" value="Methyltransf_11"/>
    <property type="match status" value="1"/>
</dbReference>
<dbReference type="Proteomes" id="UP000186883">
    <property type="component" value="Unassembled WGS sequence"/>
</dbReference>
<comment type="similarity">
    <text evidence="1">Belongs to the methyltransferase superfamily.</text>
</comment>
<dbReference type="PANTHER" id="PTHR44942:SF4">
    <property type="entry name" value="METHYLTRANSFERASE TYPE 11 DOMAIN-CONTAINING PROTEIN"/>
    <property type="match status" value="1"/>
</dbReference>
<protein>
    <submittedName>
        <fullName evidence="5">Methyltransferase type 11</fullName>
    </submittedName>
    <submittedName>
        <fullName evidence="6">SAM-dependent methyltransferase</fullName>
    </submittedName>
</protein>
<dbReference type="GO" id="GO:0000179">
    <property type="term" value="F:rRNA (adenine-N6,N6-)-dimethyltransferase activity"/>
    <property type="evidence" value="ECO:0007669"/>
    <property type="project" value="InterPro"/>
</dbReference>
<dbReference type="Proteomes" id="UP000076321">
    <property type="component" value="Unassembled WGS sequence"/>
</dbReference>
<keyword evidence="8" id="KW-1185">Reference proteome</keyword>
<feature type="domain" description="Methyltransferase type 11" evidence="4">
    <location>
        <begin position="54"/>
        <end position="143"/>
    </location>
</feature>
<evidence type="ECO:0000313" key="5">
    <source>
        <dbReference type="EMBL" id="KZB83351.1"/>
    </source>
</evidence>
<dbReference type="PANTHER" id="PTHR44942">
    <property type="entry name" value="METHYLTRANSF_11 DOMAIN-CONTAINING PROTEIN"/>
    <property type="match status" value="1"/>
</dbReference>
<dbReference type="CDD" id="cd02440">
    <property type="entry name" value="AdoMet_MTases"/>
    <property type="match status" value="1"/>
</dbReference>
<comment type="caution">
    <text evidence="5">The sequence shown here is derived from an EMBL/GenBank/DDBJ whole genome shotgun (WGS) entry which is preliminary data.</text>
</comment>
<dbReference type="InterPro" id="IPR013216">
    <property type="entry name" value="Methyltransf_11"/>
</dbReference>
<evidence type="ECO:0000313" key="7">
    <source>
        <dbReference type="Proteomes" id="UP000076321"/>
    </source>
</evidence>
<organism evidence="5 7">
    <name type="scientific">Amycolatopsis regifaucium</name>
    <dbReference type="NCBI Taxonomy" id="546365"/>
    <lineage>
        <taxon>Bacteria</taxon>
        <taxon>Bacillati</taxon>
        <taxon>Actinomycetota</taxon>
        <taxon>Actinomycetes</taxon>
        <taxon>Pseudonocardiales</taxon>
        <taxon>Pseudonocardiaceae</taxon>
        <taxon>Amycolatopsis</taxon>
    </lineage>
</organism>
<sequence>MNSSTPGIEAELHARRAASFGAKAAAYAAHRPDYPEKALAWGLAAASDSPKQVLDLGAGTGKLTGGLLALGLAVTAVEPDAQMLEELTKAYPAVTPLIGTAEKIPLPDESVDAVLVGQAFHWFDLDRAYPEIARVLKPGGVLAALWNHDDESAGWPAEFNKLIKSTASRRWLSDYESLPEHEAFEPFEKATFGHKQPRTAESLVETIATHSHLLVAPEAERAAKLRAAREFLDRNPETASGEFDLPLTTTVFRTRRR</sequence>
<reference evidence="5 7" key="1">
    <citation type="submission" date="2015-12" db="EMBL/GenBank/DDBJ databases">
        <title>Amycolatopsis regifaucium genome sequencing and assembly.</title>
        <authorList>
            <person name="Mayilraj S."/>
        </authorList>
    </citation>
    <scope>NUCLEOTIDE SEQUENCE [LARGE SCALE GENOMIC DNA]</scope>
    <source>
        <strain evidence="5 7">GY080</strain>
    </source>
</reference>
<evidence type="ECO:0000313" key="8">
    <source>
        <dbReference type="Proteomes" id="UP000186883"/>
    </source>
</evidence>
<evidence type="ECO:0000256" key="2">
    <source>
        <dbReference type="ARBA" id="ARBA00022603"/>
    </source>
</evidence>
<gene>
    <name evidence="6" type="ORF">ATP06_0210640</name>
    <name evidence="5" type="ORF">AVL48_04175</name>
</gene>
<proteinExistence type="inferred from homology"/>
<keyword evidence="2 5" id="KW-0489">Methyltransferase</keyword>
<reference evidence="6 8" key="2">
    <citation type="submission" date="2016-11" db="EMBL/GenBank/DDBJ databases">
        <title>Genome sequencing of Amycolatopsis regifaucium.</title>
        <authorList>
            <person name="Mayilraj S."/>
            <person name="Kaur N."/>
        </authorList>
    </citation>
    <scope>NUCLEOTIDE SEQUENCE [LARGE SCALE GENOMIC DNA]</scope>
    <source>
        <strain evidence="6 8">GY080</strain>
    </source>
</reference>
<dbReference type="PROSITE" id="PS01131">
    <property type="entry name" value="RRNA_A_DIMETH"/>
    <property type="match status" value="1"/>
</dbReference>
<dbReference type="InterPro" id="IPR020596">
    <property type="entry name" value="rRNA_Ade_Mease_Trfase_CS"/>
</dbReference>
<accession>A0A154MFT0</accession>
<dbReference type="EMBL" id="LOBU02000010">
    <property type="protein sequence ID" value="OKA08817.1"/>
    <property type="molecule type" value="Genomic_DNA"/>
</dbReference>
<dbReference type="AlphaFoldDB" id="A0A154MFT0"/>
<dbReference type="SUPFAM" id="SSF53335">
    <property type="entry name" value="S-adenosyl-L-methionine-dependent methyltransferases"/>
    <property type="match status" value="1"/>
</dbReference>
<evidence type="ECO:0000313" key="6">
    <source>
        <dbReference type="EMBL" id="OKA08817.1"/>
    </source>
</evidence>